<evidence type="ECO:0000313" key="10">
    <source>
        <dbReference type="Proteomes" id="UP001516400"/>
    </source>
</evidence>
<evidence type="ECO:0000256" key="1">
    <source>
        <dbReference type="ARBA" id="ARBA00004141"/>
    </source>
</evidence>
<feature type="transmembrane region" description="Helical" evidence="7">
    <location>
        <begin position="288"/>
        <end position="310"/>
    </location>
</feature>
<protein>
    <recommendedName>
        <fullName evidence="8">Amino acid transporter transmembrane domain-containing protein</fullName>
    </recommendedName>
</protein>
<organism evidence="9 10">
    <name type="scientific">Cryptolaemus montrouzieri</name>
    <dbReference type="NCBI Taxonomy" id="559131"/>
    <lineage>
        <taxon>Eukaryota</taxon>
        <taxon>Metazoa</taxon>
        <taxon>Ecdysozoa</taxon>
        <taxon>Arthropoda</taxon>
        <taxon>Hexapoda</taxon>
        <taxon>Insecta</taxon>
        <taxon>Pterygota</taxon>
        <taxon>Neoptera</taxon>
        <taxon>Endopterygota</taxon>
        <taxon>Coleoptera</taxon>
        <taxon>Polyphaga</taxon>
        <taxon>Cucujiformia</taxon>
        <taxon>Coccinelloidea</taxon>
        <taxon>Coccinellidae</taxon>
        <taxon>Scymninae</taxon>
        <taxon>Scymnini</taxon>
        <taxon>Cryptolaemus</taxon>
    </lineage>
</organism>
<keyword evidence="4 7" id="KW-0472">Membrane</keyword>
<dbReference type="PANTHER" id="PTHR16189">
    <property type="entry name" value="TRANSMEMBRANE PROTEIN 104-RELATED"/>
    <property type="match status" value="1"/>
</dbReference>
<evidence type="ECO:0000256" key="4">
    <source>
        <dbReference type="ARBA" id="ARBA00023136"/>
    </source>
</evidence>
<evidence type="ECO:0000256" key="2">
    <source>
        <dbReference type="ARBA" id="ARBA00022692"/>
    </source>
</evidence>
<accession>A0ABD2NZQ6</accession>
<feature type="transmembrane region" description="Helical" evidence="7">
    <location>
        <begin position="189"/>
        <end position="208"/>
    </location>
</feature>
<evidence type="ECO:0000313" key="9">
    <source>
        <dbReference type="EMBL" id="KAL3284212.1"/>
    </source>
</evidence>
<keyword evidence="2 7" id="KW-0812">Transmembrane</keyword>
<keyword evidence="10" id="KW-1185">Reference proteome</keyword>
<dbReference type="AlphaFoldDB" id="A0ABD2NZQ6"/>
<feature type="transmembrane region" description="Helical" evidence="7">
    <location>
        <begin position="7"/>
        <end position="29"/>
    </location>
</feature>
<feature type="transmembrane region" description="Helical" evidence="7">
    <location>
        <begin position="134"/>
        <end position="154"/>
    </location>
</feature>
<dbReference type="GO" id="GO:0016020">
    <property type="term" value="C:membrane"/>
    <property type="evidence" value="ECO:0007669"/>
    <property type="project" value="UniProtKB-SubCell"/>
</dbReference>
<name>A0ABD2NZQ6_9CUCU</name>
<comment type="similarity">
    <text evidence="6">Belongs to the TMEM104 family.</text>
</comment>
<keyword evidence="5" id="KW-0325">Glycoprotein</keyword>
<feature type="domain" description="Amino acid transporter transmembrane" evidence="8">
    <location>
        <begin position="125"/>
        <end position="312"/>
    </location>
</feature>
<feature type="transmembrane region" description="Helical" evidence="7">
    <location>
        <begin position="220"/>
        <end position="237"/>
    </location>
</feature>
<evidence type="ECO:0000259" key="8">
    <source>
        <dbReference type="Pfam" id="PF01490"/>
    </source>
</evidence>
<feature type="transmembrane region" description="Helical" evidence="7">
    <location>
        <begin position="35"/>
        <end position="60"/>
    </location>
</feature>
<reference evidence="9 10" key="1">
    <citation type="journal article" date="2021" name="BMC Biol.">
        <title>Horizontally acquired antibacterial genes associated with adaptive radiation of ladybird beetles.</title>
        <authorList>
            <person name="Li H.S."/>
            <person name="Tang X.F."/>
            <person name="Huang Y.H."/>
            <person name="Xu Z.Y."/>
            <person name="Chen M.L."/>
            <person name="Du X.Y."/>
            <person name="Qiu B.Y."/>
            <person name="Chen P.T."/>
            <person name="Zhang W."/>
            <person name="Slipinski A."/>
            <person name="Escalona H.E."/>
            <person name="Waterhouse R.M."/>
            <person name="Zwick A."/>
            <person name="Pang H."/>
        </authorList>
    </citation>
    <scope>NUCLEOTIDE SEQUENCE [LARGE SCALE GENOMIC DNA]</scope>
    <source>
        <strain evidence="9">SYSU2018</strain>
    </source>
</reference>
<dbReference type="EMBL" id="JABFTP020000165">
    <property type="protein sequence ID" value="KAL3284212.1"/>
    <property type="molecule type" value="Genomic_DNA"/>
</dbReference>
<evidence type="ECO:0000256" key="7">
    <source>
        <dbReference type="SAM" id="Phobius"/>
    </source>
</evidence>
<comment type="subcellular location">
    <subcellularLocation>
        <location evidence="1">Membrane</location>
        <topology evidence="1">Multi-pass membrane protein</topology>
    </subcellularLocation>
</comment>
<evidence type="ECO:0000256" key="5">
    <source>
        <dbReference type="ARBA" id="ARBA00023180"/>
    </source>
</evidence>
<gene>
    <name evidence="9" type="ORF">HHI36_018376</name>
</gene>
<dbReference type="Pfam" id="PF01490">
    <property type="entry name" value="Aa_trans"/>
    <property type="match status" value="1"/>
</dbReference>
<dbReference type="Proteomes" id="UP001516400">
    <property type="component" value="Unassembled WGS sequence"/>
</dbReference>
<dbReference type="PANTHER" id="PTHR16189:SF0">
    <property type="entry name" value="TRANSMEMBRANE PROTEIN 104"/>
    <property type="match status" value="1"/>
</dbReference>
<keyword evidence="3 7" id="KW-1133">Transmembrane helix</keyword>
<evidence type="ECO:0000256" key="6">
    <source>
        <dbReference type="ARBA" id="ARBA00038166"/>
    </source>
</evidence>
<proteinExistence type="inferred from homology"/>
<sequence length="332" mass="37830">MSTETEVYSSWVGLAYVFNLIVGTGALTLPEGFASAGWFLSMVLIVLLCFVSFVCVTYVIESIACANATIRWRHIQSHKIDESENEEIVSENEHISEEIAIVNNGRTRKRDFNLNTKVELCEMSDVFMNKTVRALFYTILCMYLLGDLSIYTAALSKTLVDLSCNTSNDTYFNSEKCWTSYNLYKIDVYRIYVILIALLIGPFTFFNVQKTKYLQMCTLVMRWTAFLIMVTLAVFKISEYGPQGHPRASDIKGIPTLIGSSVYSFMCHHSIPNLIAPFSNKQHIFLKLGVDMIMICVFYILLSITGVFAFQDIQDLYTLNFIPEHLNNSRFS</sequence>
<evidence type="ECO:0000256" key="3">
    <source>
        <dbReference type="ARBA" id="ARBA00022989"/>
    </source>
</evidence>
<comment type="caution">
    <text evidence="9">The sequence shown here is derived from an EMBL/GenBank/DDBJ whole genome shotgun (WGS) entry which is preliminary data.</text>
</comment>
<dbReference type="InterPro" id="IPR013057">
    <property type="entry name" value="AA_transpt_TM"/>
</dbReference>